<dbReference type="GO" id="GO:0005886">
    <property type="term" value="C:plasma membrane"/>
    <property type="evidence" value="ECO:0007669"/>
    <property type="project" value="UniProtKB-SubCell"/>
</dbReference>
<evidence type="ECO:0000256" key="7">
    <source>
        <dbReference type="ARBA" id="ARBA00023136"/>
    </source>
</evidence>
<feature type="transmembrane region" description="Helical" evidence="8">
    <location>
        <begin position="323"/>
        <end position="340"/>
    </location>
</feature>
<gene>
    <name evidence="9" type="ORF">GCM10011410_07870</name>
</gene>
<comment type="subcellular location">
    <subcellularLocation>
        <location evidence="1">Cell membrane</location>
        <topology evidence="1">Multi-pass membrane protein</topology>
    </subcellularLocation>
</comment>
<reference evidence="9" key="1">
    <citation type="journal article" date="2014" name="Int. J. Syst. Evol. Microbiol.">
        <title>Complete genome sequence of Corynebacterium casei LMG S-19264T (=DSM 44701T), isolated from a smear-ripened cheese.</title>
        <authorList>
            <consortium name="US DOE Joint Genome Institute (JGI-PGF)"/>
            <person name="Walter F."/>
            <person name="Albersmeier A."/>
            <person name="Kalinowski J."/>
            <person name="Ruckert C."/>
        </authorList>
    </citation>
    <scope>NUCLEOTIDE SEQUENCE</scope>
    <source>
        <strain evidence="9">CGMCC 1.15478</strain>
    </source>
</reference>
<evidence type="ECO:0000256" key="8">
    <source>
        <dbReference type="SAM" id="Phobius"/>
    </source>
</evidence>
<feature type="transmembrane region" description="Helical" evidence="8">
    <location>
        <begin position="453"/>
        <end position="472"/>
    </location>
</feature>
<evidence type="ECO:0000313" key="9">
    <source>
        <dbReference type="EMBL" id="GGC57850.1"/>
    </source>
</evidence>
<keyword evidence="5 8" id="KW-0812">Transmembrane</keyword>
<organism evidence="9 10">
    <name type="scientific">Hoyosella rhizosphaerae</name>
    <dbReference type="NCBI Taxonomy" id="1755582"/>
    <lineage>
        <taxon>Bacteria</taxon>
        <taxon>Bacillati</taxon>
        <taxon>Actinomycetota</taxon>
        <taxon>Actinomycetes</taxon>
        <taxon>Mycobacteriales</taxon>
        <taxon>Hoyosellaceae</taxon>
        <taxon>Hoyosella</taxon>
    </lineage>
</organism>
<keyword evidence="7 8" id="KW-0472">Membrane</keyword>
<feature type="transmembrane region" description="Helical" evidence="8">
    <location>
        <begin position="16"/>
        <end position="35"/>
    </location>
</feature>
<dbReference type="InterPro" id="IPR000060">
    <property type="entry name" value="BCCT_transptr"/>
</dbReference>
<dbReference type="AlphaFoldDB" id="A0A916U3U6"/>
<dbReference type="GO" id="GO:0022857">
    <property type="term" value="F:transmembrane transporter activity"/>
    <property type="evidence" value="ECO:0007669"/>
    <property type="project" value="InterPro"/>
</dbReference>
<feature type="transmembrane region" description="Helical" evidence="8">
    <location>
        <begin position="237"/>
        <end position="255"/>
    </location>
</feature>
<evidence type="ECO:0000256" key="5">
    <source>
        <dbReference type="ARBA" id="ARBA00022692"/>
    </source>
</evidence>
<evidence type="ECO:0000256" key="4">
    <source>
        <dbReference type="ARBA" id="ARBA00022475"/>
    </source>
</evidence>
<evidence type="ECO:0000313" key="10">
    <source>
        <dbReference type="Proteomes" id="UP000641514"/>
    </source>
</evidence>
<evidence type="ECO:0000256" key="6">
    <source>
        <dbReference type="ARBA" id="ARBA00022989"/>
    </source>
</evidence>
<feature type="transmembrane region" description="Helical" evidence="8">
    <location>
        <begin position="95"/>
        <end position="115"/>
    </location>
</feature>
<sequence length="525" mass="57640">MLKKAHDRMGLRTDPIIFFVSAGIAIGFVLFAILFTGFVDSVFTAARDWLLTSFGWFYILGVTSFLLFLIWIAFSRYGHVKLGGEDEKPEYSNMAWFSMLFAAGIGTILMFWGVAEPISHYANPPRGDVEPESIAAMDEAMGFTLYHFGLHTWTIFCLPALAFSYFVYKRGLPMRVSSIFYPILGDRIHGPIGKSIDILAVIGTLFGVATSIGLGTLQINSGLNSLFGVPEGKLTQVLLIFGITLIAIGSVVLGLDKGIKRLSNINITMAIGLLVFIFISGATLYLAKGIIETTGTYLKWIVPLSFWTDAADVNPGWQGNWTVFYWAWTITWAPFVGIFIARISRGRTIRQFVGGVLGLPTAFSIIWFSVFGLSSFDIERNRDGNLIQEVVVENDIPGALFSFLENFPFTTFVAAISVLIVVIFFTTSSDSASLVIDMLCTGESGMGPTRQRVFWAALEGVVGATLLAAAAGTDGLTALQQVITVIGLPFFLIGFLMMYNLVKALREDHVSTGDPVRAWKHAKFR</sequence>
<comment type="similarity">
    <text evidence="2">Belongs to the BCCT transporter (TC 2.A.15) family.</text>
</comment>
<feature type="transmembrane region" description="Helical" evidence="8">
    <location>
        <begin position="478"/>
        <end position="499"/>
    </location>
</feature>
<keyword evidence="3" id="KW-0813">Transport</keyword>
<feature type="transmembrane region" description="Helical" evidence="8">
    <location>
        <begin position="352"/>
        <end position="373"/>
    </location>
</feature>
<dbReference type="RefSeq" id="WP_188670849.1">
    <property type="nucleotide sequence ID" value="NZ_BMJH01000001.1"/>
</dbReference>
<keyword evidence="6 8" id="KW-1133">Transmembrane helix</keyword>
<evidence type="ECO:0000256" key="1">
    <source>
        <dbReference type="ARBA" id="ARBA00004651"/>
    </source>
</evidence>
<proteinExistence type="inferred from homology"/>
<protein>
    <submittedName>
        <fullName evidence="9">Multidrug DMT transporter permease</fullName>
    </submittedName>
</protein>
<dbReference type="PANTHER" id="PTHR30047">
    <property type="entry name" value="HIGH-AFFINITY CHOLINE TRANSPORT PROTEIN-RELATED"/>
    <property type="match status" value="1"/>
</dbReference>
<reference evidence="9" key="2">
    <citation type="submission" date="2020-09" db="EMBL/GenBank/DDBJ databases">
        <authorList>
            <person name="Sun Q."/>
            <person name="Zhou Y."/>
        </authorList>
    </citation>
    <scope>NUCLEOTIDE SEQUENCE</scope>
    <source>
        <strain evidence="9">CGMCC 1.15478</strain>
    </source>
</reference>
<keyword evidence="4" id="KW-1003">Cell membrane</keyword>
<feature type="transmembrane region" description="Helical" evidence="8">
    <location>
        <begin position="267"/>
        <end position="287"/>
    </location>
</feature>
<dbReference type="Pfam" id="PF02028">
    <property type="entry name" value="BCCT"/>
    <property type="match status" value="1"/>
</dbReference>
<comment type="caution">
    <text evidence="9">The sequence shown here is derived from an EMBL/GenBank/DDBJ whole genome shotgun (WGS) entry which is preliminary data.</text>
</comment>
<dbReference type="EMBL" id="BMJH01000001">
    <property type="protein sequence ID" value="GGC57850.1"/>
    <property type="molecule type" value="Genomic_DNA"/>
</dbReference>
<evidence type="ECO:0000256" key="2">
    <source>
        <dbReference type="ARBA" id="ARBA00005658"/>
    </source>
</evidence>
<name>A0A916U3U6_9ACTN</name>
<dbReference type="Proteomes" id="UP000641514">
    <property type="component" value="Unassembled WGS sequence"/>
</dbReference>
<evidence type="ECO:0000256" key="3">
    <source>
        <dbReference type="ARBA" id="ARBA00022448"/>
    </source>
</evidence>
<accession>A0A916U3U6</accession>
<feature type="transmembrane region" description="Helical" evidence="8">
    <location>
        <begin position="55"/>
        <end position="74"/>
    </location>
</feature>
<dbReference type="NCBIfam" id="TIGR00842">
    <property type="entry name" value="bcct"/>
    <property type="match status" value="1"/>
</dbReference>
<feature type="transmembrane region" description="Helical" evidence="8">
    <location>
        <begin position="407"/>
        <end position="426"/>
    </location>
</feature>
<feature type="transmembrane region" description="Helical" evidence="8">
    <location>
        <begin position="145"/>
        <end position="168"/>
    </location>
</feature>
<dbReference type="PANTHER" id="PTHR30047:SF7">
    <property type="entry name" value="HIGH-AFFINITY CHOLINE TRANSPORT PROTEIN"/>
    <property type="match status" value="1"/>
</dbReference>
<feature type="transmembrane region" description="Helical" evidence="8">
    <location>
        <begin position="196"/>
        <end position="217"/>
    </location>
</feature>
<keyword evidence="10" id="KW-1185">Reference proteome</keyword>